<protein>
    <submittedName>
        <fullName evidence="1">Uncharacterized protein</fullName>
    </submittedName>
</protein>
<dbReference type="EMBL" id="ATHI01000001">
    <property type="protein sequence ID" value="EPR36205.1"/>
    <property type="molecule type" value="Genomic_DNA"/>
</dbReference>
<evidence type="ECO:0000313" key="2">
    <source>
        <dbReference type="Proteomes" id="UP000014975"/>
    </source>
</evidence>
<keyword evidence="2" id="KW-1185">Reference proteome</keyword>
<name>S7THV1_9BACT</name>
<dbReference type="Proteomes" id="UP000014975">
    <property type="component" value="Unassembled WGS sequence"/>
</dbReference>
<gene>
    <name evidence="1" type="ORF">dsat_1733</name>
</gene>
<evidence type="ECO:0000313" key="1">
    <source>
        <dbReference type="EMBL" id="EPR36205.1"/>
    </source>
</evidence>
<sequence>MTNACGTQCRSDAAVGAMNFKDMKAFETDACGIVGKELVWQLPDEYEIAIIRVYGPRGIEWVTDCGIG</sequence>
<dbReference type="PATRIC" id="fig|1121439.3.peg.118"/>
<organism evidence="1 2">
    <name type="scientific">Alkalidesulfovibrio alkalitolerans DSM 16529</name>
    <dbReference type="NCBI Taxonomy" id="1121439"/>
    <lineage>
        <taxon>Bacteria</taxon>
        <taxon>Pseudomonadati</taxon>
        <taxon>Thermodesulfobacteriota</taxon>
        <taxon>Desulfovibrionia</taxon>
        <taxon>Desulfovibrionales</taxon>
        <taxon>Desulfovibrionaceae</taxon>
        <taxon>Alkalidesulfovibrio</taxon>
    </lineage>
</organism>
<proteinExistence type="predicted"/>
<accession>S7THV1</accession>
<reference evidence="1 2" key="1">
    <citation type="journal article" date="2013" name="Genome Announc.">
        <title>Draft genome sequences for three mercury-methylating, sulfate-reducing bacteria.</title>
        <authorList>
            <person name="Brown S.D."/>
            <person name="Hurt R.A.Jr."/>
            <person name="Gilmour C.C."/>
            <person name="Elias D.A."/>
        </authorList>
    </citation>
    <scope>NUCLEOTIDE SEQUENCE [LARGE SCALE GENOMIC DNA]</scope>
    <source>
        <strain evidence="1 2">DSM 16529</strain>
    </source>
</reference>
<dbReference type="STRING" id="1121439.dsat_1733"/>
<dbReference type="AlphaFoldDB" id="S7THV1"/>
<comment type="caution">
    <text evidence="1">The sequence shown here is derived from an EMBL/GenBank/DDBJ whole genome shotgun (WGS) entry which is preliminary data.</text>
</comment>